<dbReference type="InterPro" id="IPR015813">
    <property type="entry name" value="Pyrv/PenolPyrv_kinase-like_dom"/>
</dbReference>
<dbReference type="GO" id="GO:0008965">
    <property type="term" value="F:phosphoenolpyruvate-protein phosphotransferase activity"/>
    <property type="evidence" value="ECO:0007669"/>
    <property type="project" value="UniProtKB-EC"/>
</dbReference>
<protein>
    <recommendedName>
        <fullName evidence="6">phosphoenolpyruvate--protein phosphotransferase</fullName>
        <ecNumber evidence="6">2.7.3.9</ecNumber>
    </recommendedName>
</protein>
<evidence type="ECO:0000259" key="15">
    <source>
        <dbReference type="Pfam" id="PF00391"/>
    </source>
</evidence>
<keyword evidence="8" id="KW-0963">Cytoplasm</keyword>
<evidence type="ECO:0000256" key="1">
    <source>
        <dbReference type="ARBA" id="ARBA00000683"/>
    </source>
</evidence>
<keyword evidence="17" id="KW-0670">Pyruvate</keyword>
<keyword evidence="13" id="KW-0418">Kinase</keyword>
<evidence type="ECO:0000256" key="10">
    <source>
        <dbReference type="ARBA" id="ARBA00022679"/>
    </source>
</evidence>
<dbReference type="Pfam" id="PF00391">
    <property type="entry name" value="PEP-utilizers"/>
    <property type="match status" value="1"/>
</dbReference>
<feature type="domain" description="PEP-utilising enzyme C-terminal" evidence="16">
    <location>
        <begin position="128"/>
        <end position="415"/>
    </location>
</feature>
<dbReference type="AlphaFoldDB" id="A0A0W8FWK2"/>
<dbReference type="PRINTS" id="PR01736">
    <property type="entry name" value="PHPHTRNFRASE"/>
</dbReference>
<evidence type="ECO:0000256" key="9">
    <source>
        <dbReference type="ARBA" id="ARBA00022597"/>
    </source>
</evidence>
<evidence type="ECO:0000259" key="16">
    <source>
        <dbReference type="Pfam" id="PF02896"/>
    </source>
</evidence>
<evidence type="ECO:0000256" key="5">
    <source>
        <dbReference type="ARBA" id="ARBA00007837"/>
    </source>
</evidence>
<evidence type="ECO:0000313" key="17">
    <source>
        <dbReference type="EMBL" id="KUG25226.1"/>
    </source>
</evidence>
<dbReference type="GO" id="GO:0005737">
    <property type="term" value="C:cytoplasm"/>
    <property type="evidence" value="ECO:0007669"/>
    <property type="project" value="UniProtKB-SubCell"/>
</dbReference>
<accession>A0A0W8FWK2</accession>
<evidence type="ECO:0000256" key="11">
    <source>
        <dbReference type="ARBA" id="ARBA00022683"/>
    </source>
</evidence>
<dbReference type="SUPFAM" id="SSF52009">
    <property type="entry name" value="Phosphohistidine domain"/>
    <property type="match status" value="1"/>
</dbReference>
<proteinExistence type="inferred from homology"/>
<dbReference type="Gene3D" id="3.20.20.60">
    <property type="entry name" value="Phosphoenolpyruvate-binding domains"/>
    <property type="match status" value="1"/>
</dbReference>
<dbReference type="EC" id="2.7.3.9" evidence="6"/>
<dbReference type="EMBL" id="LNQE01000743">
    <property type="protein sequence ID" value="KUG25226.1"/>
    <property type="molecule type" value="Genomic_DNA"/>
</dbReference>
<keyword evidence="10 17" id="KW-0808">Transferase</keyword>
<gene>
    <name evidence="17" type="ORF">ASZ90_004955</name>
</gene>
<dbReference type="InterPro" id="IPR036637">
    <property type="entry name" value="Phosphohistidine_dom_sf"/>
</dbReference>
<comment type="subcellular location">
    <subcellularLocation>
        <location evidence="4">Cytoplasm</location>
    </subcellularLocation>
</comment>
<dbReference type="PANTHER" id="PTHR46244">
    <property type="entry name" value="PHOSPHOENOLPYRUVATE-PROTEIN PHOSPHOTRANSFERASE"/>
    <property type="match status" value="1"/>
</dbReference>
<dbReference type="GO" id="GO:0016301">
    <property type="term" value="F:kinase activity"/>
    <property type="evidence" value="ECO:0007669"/>
    <property type="project" value="UniProtKB-KW"/>
</dbReference>
<evidence type="ECO:0000256" key="2">
    <source>
        <dbReference type="ARBA" id="ARBA00001946"/>
    </source>
</evidence>
<comment type="catalytic activity">
    <reaction evidence="1">
        <text>L-histidyl-[protein] + phosphoenolpyruvate = N(pros)-phospho-L-histidyl-[protein] + pyruvate</text>
        <dbReference type="Rhea" id="RHEA:23880"/>
        <dbReference type="Rhea" id="RHEA-COMP:9745"/>
        <dbReference type="Rhea" id="RHEA-COMP:9746"/>
        <dbReference type="ChEBI" id="CHEBI:15361"/>
        <dbReference type="ChEBI" id="CHEBI:29979"/>
        <dbReference type="ChEBI" id="CHEBI:58702"/>
        <dbReference type="ChEBI" id="CHEBI:64837"/>
        <dbReference type="EC" id="2.7.3.9"/>
    </reaction>
</comment>
<name>A0A0W8FWK2_9ZZZZ</name>
<comment type="caution">
    <text evidence="17">The sequence shown here is derived from an EMBL/GenBank/DDBJ whole genome shotgun (WGS) entry which is preliminary data.</text>
</comment>
<dbReference type="Gene3D" id="3.50.30.10">
    <property type="entry name" value="Phosphohistidine domain"/>
    <property type="match status" value="1"/>
</dbReference>
<sequence length="458" mass="51914">MKERSQDIEDIKLRIIRNIKKKKWQSHIIDEVIVVTDNLTPADTVLFSRANIKGYVTNFGGLTSHAAIIARSLHIPAVLGLHDATAKINDSDIVIVDGYRGEVVINPTELQLEYYKKRIESLTLYDEELSTLKDLPAETLDGRKISLLANLDISEEVDLIVSNGANGIGLIRTEQLFEELDQFPNEEQQFEWYTQIAEKIYPDIAIIRVLDIGGDKILPVDVQEANPFLGWRGIRFLLDNKQLFKTQLRAILRASVHKNIKIMLPMVASIVEVRQSKEIIEECKRELNKEKHNYDKNIELGIMVEIPSAAVLAHEFAKEVSFFSIGTNDLIQYLLAVDRGNEIVSNLYQEFHPSVVRTIDFIIKEGKRHNVFVSICGEMASDQVAIPLLIGLGLDSLSVSPALIPVTKQIIRNISYEEVQKLVEKCLTAVTEHEIKNLVTAYFDKSIKEHLKSFFVDN</sequence>
<dbReference type="PANTHER" id="PTHR46244:SF3">
    <property type="entry name" value="PHOSPHOENOLPYRUVATE-PROTEIN PHOSPHOTRANSFERASE"/>
    <property type="match status" value="1"/>
</dbReference>
<evidence type="ECO:0000256" key="13">
    <source>
        <dbReference type="ARBA" id="ARBA00022777"/>
    </source>
</evidence>
<dbReference type="Pfam" id="PF02896">
    <property type="entry name" value="PEP-utilizers_C"/>
    <property type="match status" value="1"/>
</dbReference>
<feature type="domain" description="PEP-utilising enzyme mobile" evidence="15">
    <location>
        <begin position="30"/>
        <end position="101"/>
    </location>
</feature>
<dbReference type="PROSITE" id="PS00370">
    <property type="entry name" value="PEP_ENZYMES_PHOS_SITE"/>
    <property type="match status" value="1"/>
</dbReference>
<keyword evidence="7" id="KW-0813">Transport</keyword>
<keyword evidence="14" id="KW-0460">Magnesium</keyword>
<evidence type="ECO:0000256" key="8">
    <source>
        <dbReference type="ARBA" id="ARBA00022490"/>
    </source>
</evidence>
<comment type="similarity">
    <text evidence="5">Belongs to the PEP-utilizing enzyme family.</text>
</comment>
<comment type="function">
    <text evidence="3">General (non sugar-specific) component of the phosphoenolpyruvate-dependent sugar phosphotransferase system (sugar PTS). This major carbohydrate active-transport system catalyzes the phosphorylation of incoming sugar substrates concomitantly with their translocation across the cell membrane. Enzyme I transfers the phosphoryl group from phosphoenolpyruvate (PEP) to the phosphoryl carrier protein (HPr).</text>
</comment>
<keyword evidence="9" id="KW-0762">Sugar transport</keyword>
<dbReference type="InterPro" id="IPR000121">
    <property type="entry name" value="PEP_util_C"/>
</dbReference>
<evidence type="ECO:0000256" key="12">
    <source>
        <dbReference type="ARBA" id="ARBA00022723"/>
    </source>
</evidence>
<organism evidence="17">
    <name type="scientific">hydrocarbon metagenome</name>
    <dbReference type="NCBI Taxonomy" id="938273"/>
    <lineage>
        <taxon>unclassified sequences</taxon>
        <taxon>metagenomes</taxon>
        <taxon>ecological metagenomes</taxon>
    </lineage>
</organism>
<dbReference type="InterPro" id="IPR040442">
    <property type="entry name" value="Pyrv_kinase-like_dom_sf"/>
</dbReference>
<dbReference type="InterPro" id="IPR023151">
    <property type="entry name" value="PEP_util_CS"/>
</dbReference>
<evidence type="ECO:0000256" key="6">
    <source>
        <dbReference type="ARBA" id="ARBA00012232"/>
    </source>
</evidence>
<evidence type="ECO:0000256" key="14">
    <source>
        <dbReference type="ARBA" id="ARBA00022842"/>
    </source>
</evidence>
<keyword evidence="12" id="KW-0479">Metal-binding</keyword>
<evidence type="ECO:0000256" key="4">
    <source>
        <dbReference type="ARBA" id="ARBA00004496"/>
    </source>
</evidence>
<dbReference type="SUPFAM" id="SSF51621">
    <property type="entry name" value="Phosphoenolpyruvate/pyruvate domain"/>
    <property type="match status" value="1"/>
</dbReference>
<dbReference type="InterPro" id="IPR050499">
    <property type="entry name" value="PEP-utilizing_PTS_enzyme"/>
</dbReference>
<dbReference type="InterPro" id="IPR008279">
    <property type="entry name" value="PEP-util_enz_mobile_dom"/>
</dbReference>
<dbReference type="InterPro" id="IPR036618">
    <property type="entry name" value="PtsI_HPr-bd_sf"/>
</dbReference>
<dbReference type="PROSITE" id="PS00742">
    <property type="entry name" value="PEP_ENZYMES_2"/>
    <property type="match status" value="1"/>
</dbReference>
<evidence type="ECO:0000256" key="7">
    <source>
        <dbReference type="ARBA" id="ARBA00022448"/>
    </source>
</evidence>
<dbReference type="NCBIfam" id="TIGR01417">
    <property type="entry name" value="PTS_I_fam"/>
    <property type="match status" value="1"/>
</dbReference>
<dbReference type="InterPro" id="IPR018274">
    <property type="entry name" value="PEP_util_AS"/>
</dbReference>
<evidence type="ECO:0000256" key="3">
    <source>
        <dbReference type="ARBA" id="ARBA00002728"/>
    </source>
</evidence>
<dbReference type="Gene3D" id="1.10.274.10">
    <property type="entry name" value="PtsI, HPr-binding domain"/>
    <property type="match status" value="1"/>
</dbReference>
<keyword evidence="11" id="KW-0598">Phosphotransferase system</keyword>
<dbReference type="GO" id="GO:0009401">
    <property type="term" value="P:phosphoenolpyruvate-dependent sugar phosphotransferase system"/>
    <property type="evidence" value="ECO:0007669"/>
    <property type="project" value="UniProtKB-KW"/>
</dbReference>
<reference evidence="17" key="1">
    <citation type="journal article" date="2015" name="Proc. Natl. Acad. Sci. U.S.A.">
        <title>Networks of energetic and metabolic interactions define dynamics in microbial communities.</title>
        <authorList>
            <person name="Embree M."/>
            <person name="Liu J.K."/>
            <person name="Al-Bassam M.M."/>
            <person name="Zengler K."/>
        </authorList>
    </citation>
    <scope>NUCLEOTIDE SEQUENCE</scope>
</reference>
<dbReference type="GO" id="GO:0046872">
    <property type="term" value="F:metal ion binding"/>
    <property type="evidence" value="ECO:0007669"/>
    <property type="project" value="UniProtKB-KW"/>
</dbReference>
<dbReference type="InterPro" id="IPR006318">
    <property type="entry name" value="PTS_EI-like"/>
</dbReference>
<comment type="cofactor">
    <cofactor evidence="2">
        <name>Mg(2+)</name>
        <dbReference type="ChEBI" id="CHEBI:18420"/>
    </cofactor>
</comment>